<organism evidence="2 3">
    <name type="scientific">Babjeviella inositovora NRRL Y-12698</name>
    <dbReference type="NCBI Taxonomy" id="984486"/>
    <lineage>
        <taxon>Eukaryota</taxon>
        <taxon>Fungi</taxon>
        <taxon>Dikarya</taxon>
        <taxon>Ascomycota</taxon>
        <taxon>Saccharomycotina</taxon>
        <taxon>Pichiomycetes</taxon>
        <taxon>Serinales incertae sedis</taxon>
        <taxon>Babjeviella</taxon>
    </lineage>
</organism>
<proteinExistence type="predicted"/>
<dbReference type="RefSeq" id="XP_018983738.1">
    <property type="nucleotide sequence ID" value="XM_019130568.1"/>
</dbReference>
<evidence type="ECO:0000313" key="3">
    <source>
        <dbReference type="Proteomes" id="UP000094336"/>
    </source>
</evidence>
<feature type="chain" id="PRO_5009134290" evidence="1">
    <location>
        <begin position="28"/>
        <end position="456"/>
    </location>
</feature>
<protein>
    <submittedName>
        <fullName evidence="2">Uncharacterized protein</fullName>
    </submittedName>
</protein>
<evidence type="ECO:0000313" key="2">
    <source>
        <dbReference type="EMBL" id="ODQ78410.1"/>
    </source>
</evidence>
<keyword evidence="1" id="KW-0732">Signal</keyword>
<gene>
    <name evidence="2" type="ORF">BABINDRAFT_168155</name>
</gene>
<feature type="signal peptide" evidence="1">
    <location>
        <begin position="1"/>
        <end position="27"/>
    </location>
</feature>
<reference evidence="3" key="1">
    <citation type="submission" date="2016-05" db="EMBL/GenBank/DDBJ databases">
        <title>Comparative genomics of biotechnologically important yeasts.</title>
        <authorList>
            <consortium name="DOE Joint Genome Institute"/>
            <person name="Riley R."/>
            <person name="Haridas S."/>
            <person name="Wolfe K.H."/>
            <person name="Lopes M.R."/>
            <person name="Hittinger C.T."/>
            <person name="Goker M."/>
            <person name="Salamov A."/>
            <person name="Wisecaver J."/>
            <person name="Long T.M."/>
            <person name="Aerts A.L."/>
            <person name="Barry K."/>
            <person name="Choi C."/>
            <person name="Clum A."/>
            <person name="Coughlan A.Y."/>
            <person name="Deshpande S."/>
            <person name="Douglass A.P."/>
            <person name="Hanson S.J."/>
            <person name="Klenk H.-P."/>
            <person name="Labutti K."/>
            <person name="Lapidus A."/>
            <person name="Lindquist E."/>
            <person name="Lipzen A."/>
            <person name="Meier-Kolthoff J.P."/>
            <person name="Ohm R.A."/>
            <person name="Otillar R.P."/>
            <person name="Pangilinan J."/>
            <person name="Peng Y."/>
            <person name="Rokas A."/>
            <person name="Rosa C.A."/>
            <person name="Scheuner C."/>
            <person name="Sibirny A.A."/>
            <person name="Slot J.C."/>
            <person name="Stielow J.B."/>
            <person name="Sun H."/>
            <person name="Kurtzman C.P."/>
            <person name="Blackwell M."/>
            <person name="Grigoriev I.V."/>
            <person name="Jeffries T.W."/>
        </authorList>
    </citation>
    <scope>NUCLEOTIDE SEQUENCE [LARGE SCALE GENOMIC DNA]</scope>
    <source>
        <strain evidence="3">NRRL Y-12698</strain>
    </source>
</reference>
<dbReference type="Proteomes" id="UP000094336">
    <property type="component" value="Unassembled WGS sequence"/>
</dbReference>
<dbReference type="AlphaFoldDB" id="A0A1E3QL82"/>
<keyword evidence="3" id="KW-1185">Reference proteome</keyword>
<accession>A0A1E3QL82</accession>
<dbReference type="EMBL" id="KV454435">
    <property type="protein sequence ID" value="ODQ78410.1"/>
    <property type="molecule type" value="Genomic_DNA"/>
</dbReference>
<dbReference type="OrthoDB" id="4024574at2759"/>
<sequence length="456" mass="53108">MFRRANYAILHLLFSFLLTLYIQNVGATWYMKEAKICNPKQDNSWLPFTGIRICREYAIKNSKPILHHHALLSHCDTGRRTFEVYALSERNVDINWEKPFCMVVDPAVDPTAISKPARSLFQTLLKPWKSLTLFQQHPNAQLLAEIHTKRRGVHYTGKDYNERVSKARESSIEDVATSYMKNLRCYKLARRKKYAKRDISIYVPNTLVGGLFECPVPGNFIQDHFSNISDAMEAILLPTDFKCDPATALPIKPLLADDPSHQWLDYKLHGFKFDFVQRVPFFYSVGSLNQNPNLSPASIPGFGEWASDIEVNENYHYTLADMASISATVNQAVSVVKRLVRDMDQNWIPFEKNQLYGDESERERKMPTEMEQIHEVEDDEKFSSRKQFKTVNDNHRITKKVLHMLENAKISMEDEFQLLNYLVRLPHFVARLRIAILQKPWDEMDLSSENVWREKE</sequence>
<name>A0A1E3QL82_9ASCO</name>
<dbReference type="GeneID" id="30148421"/>
<evidence type="ECO:0000256" key="1">
    <source>
        <dbReference type="SAM" id="SignalP"/>
    </source>
</evidence>